<keyword evidence="1" id="KW-1133">Transmembrane helix</keyword>
<keyword evidence="3" id="KW-1185">Reference proteome</keyword>
<dbReference type="Proteomes" id="UP001208041">
    <property type="component" value="Unassembled WGS sequence"/>
</dbReference>
<keyword evidence="1" id="KW-0472">Membrane</keyword>
<dbReference type="EMBL" id="JAOYFC010000001">
    <property type="protein sequence ID" value="MCV6824215.1"/>
    <property type="molecule type" value="Genomic_DNA"/>
</dbReference>
<dbReference type="RefSeq" id="WP_263953032.1">
    <property type="nucleotide sequence ID" value="NZ_JAOYFC010000001.1"/>
</dbReference>
<dbReference type="AlphaFoldDB" id="A0AAE3IY09"/>
<accession>A0AAE3IY09</accession>
<keyword evidence="1" id="KW-0812">Transmembrane</keyword>
<sequence>MNTLFALLAGALVGALLARRRDGKPLDYAQYMVVFALIFAVVGMFLTILVTRMA</sequence>
<gene>
    <name evidence="2" type="ORF">OH136_06555</name>
</gene>
<evidence type="ECO:0000313" key="2">
    <source>
        <dbReference type="EMBL" id="MCV6824215.1"/>
    </source>
</evidence>
<comment type="caution">
    <text evidence="2">The sequence shown here is derived from an EMBL/GenBank/DDBJ whole genome shotgun (WGS) entry which is preliminary data.</text>
</comment>
<feature type="transmembrane region" description="Helical" evidence="1">
    <location>
        <begin position="28"/>
        <end position="50"/>
    </location>
</feature>
<evidence type="ECO:0000256" key="1">
    <source>
        <dbReference type="SAM" id="Phobius"/>
    </source>
</evidence>
<reference evidence="2" key="1">
    <citation type="submission" date="2022-10" db="EMBL/GenBank/DDBJ databases">
        <authorList>
            <person name="Yue Y."/>
        </authorList>
    </citation>
    <scope>NUCLEOTIDE SEQUENCE</scope>
    <source>
        <strain evidence="2">Z654</strain>
    </source>
</reference>
<organism evidence="2 3">
    <name type="scientific">Halocynthiibacter halioticoli</name>
    <dbReference type="NCBI Taxonomy" id="2986804"/>
    <lineage>
        <taxon>Bacteria</taxon>
        <taxon>Pseudomonadati</taxon>
        <taxon>Pseudomonadota</taxon>
        <taxon>Alphaproteobacteria</taxon>
        <taxon>Rhodobacterales</taxon>
        <taxon>Paracoccaceae</taxon>
        <taxon>Halocynthiibacter</taxon>
    </lineage>
</organism>
<evidence type="ECO:0000313" key="3">
    <source>
        <dbReference type="Proteomes" id="UP001208041"/>
    </source>
</evidence>
<protein>
    <submittedName>
        <fullName evidence="2">Uncharacterized protein</fullName>
    </submittedName>
</protein>
<name>A0AAE3IY09_9RHOB</name>
<proteinExistence type="predicted"/>